<dbReference type="AlphaFoldDB" id="A0AAN6UL61"/>
<dbReference type="PROSITE" id="PS00028">
    <property type="entry name" value="ZINC_FINGER_C2H2_1"/>
    <property type="match status" value="1"/>
</dbReference>
<organism evidence="4 5">
    <name type="scientific">Trichocladium antarcticum</name>
    <dbReference type="NCBI Taxonomy" id="1450529"/>
    <lineage>
        <taxon>Eukaryota</taxon>
        <taxon>Fungi</taxon>
        <taxon>Dikarya</taxon>
        <taxon>Ascomycota</taxon>
        <taxon>Pezizomycotina</taxon>
        <taxon>Sordariomycetes</taxon>
        <taxon>Sordariomycetidae</taxon>
        <taxon>Sordariales</taxon>
        <taxon>Chaetomiaceae</taxon>
        <taxon>Trichocladium</taxon>
    </lineage>
</organism>
<feature type="domain" description="C2H2-type" evidence="3">
    <location>
        <begin position="29"/>
        <end position="57"/>
    </location>
</feature>
<feature type="region of interest" description="Disordered" evidence="2">
    <location>
        <begin position="133"/>
        <end position="213"/>
    </location>
</feature>
<feature type="compositionally biased region" description="Low complexity" evidence="2">
    <location>
        <begin position="160"/>
        <end position="177"/>
    </location>
</feature>
<accession>A0AAN6UL61</accession>
<proteinExistence type="predicted"/>
<reference evidence="4" key="2">
    <citation type="submission" date="2023-05" db="EMBL/GenBank/DDBJ databases">
        <authorList>
            <consortium name="Lawrence Berkeley National Laboratory"/>
            <person name="Steindorff A."/>
            <person name="Hensen N."/>
            <person name="Bonometti L."/>
            <person name="Westerberg I."/>
            <person name="Brannstrom I.O."/>
            <person name="Guillou S."/>
            <person name="Cros-Aarteil S."/>
            <person name="Calhoun S."/>
            <person name="Haridas S."/>
            <person name="Kuo A."/>
            <person name="Mondo S."/>
            <person name="Pangilinan J."/>
            <person name="Riley R."/>
            <person name="Labutti K."/>
            <person name="Andreopoulos B."/>
            <person name="Lipzen A."/>
            <person name="Chen C."/>
            <person name="Yanf M."/>
            <person name="Daum C."/>
            <person name="Ng V."/>
            <person name="Clum A."/>
            <person name="Ohm R."/>
            <person name="Martin F."/>
            <person name="Silar P."/>
            <person name="Natvig D."/>
            <person name="Lalanne C."/>
            <person name="Gautier V."/>
            <person name="Ament-Velasquez S.L."/>
            <person name="Kruys A."/>
            <person name="Hutchinson M.I."/>
            <person name="Powell A.J."/>
            <person name="Barry K."/>
            <person name="Miller A.N."/>
            <person name="Grigoriev I.V."/>
            <person name="Debuchy R."/>
            <person name="Gladieux P."/>
            <person name="Thoren M.H."/>
            <person name="Johannesson H."/>
        </authorList>
    </citation>
    <scope>NUCLEOTIDE SEQUENCE</scope>
    <source>
        <strain evidence="4">CBS 123565</strain>
    </source>
</reference>
<sequence>MDRPPSSPGRSRRQSTAASTARNQSPSRKTCRRCGQQFQTRNKLMRHLFDSHTPPKPSHVGAKTAAKTAAARDAAVLVSPPSGPRPPDPPASRPARPPRVHPFSMLSQQGQIAFTLNILCLIFAVGLKQQEQEQEQQEHAQTRPETWSTTPGSHHPARWSPHSPSSQTPSSQTPSPQLGTAGAESRDQIYAAGPVDSSEFEDSDDDGGVAISGTMLGDLVVRVRWVEDDLDHLD</sequence>
<feature type="region of interest" description="Disordered" evidence="2">
    <location>
        <begin position="48"/>
        <end position="102"/>
    </location>
</feature>
<feature type="compositionally biased region" description="Polar residues" evidence="2">
    <location>
        <begin position="16"/>
        <end position="28"/>
    </location>
</feature>
<evidence type="ECO:0000256" key="1">
    <source>
        <dbReference type="PROSITE-ProRule" id="PRU00042"/>
    </source>
</evidence>
<evidence type="ECO:0000313" key="4">
    <source>
        <dbReference type="EMBL" id="KAK4135072.1"/>
    </source>
</evidence>
<name>A0AAN6UL61_9PEZI</name>
<keyword evidence="1" id="KW-0863">Zinc-finger</keyword>
<feature type="compositionally biased region" description="Acidic residues" evidence="2">
    <location>
        <begin position="198"/>
        <end position="207"/>
    </location>
</feature>
<feature type="region of interest" description="Disordered" evidence="2">
    <location>
        <begin position="1"/>
        <end position="36"/>
    </location>
</feature>
<feature type="compositionally biased region" description="Low complexity" evidence="2">
    <location>
        <begin position="62"/>
        <end position="75"/>
    </location>
</feature>
<protein>
    <recommendedName>
        <fullName evidence="3">C2H2-type domain-containing protein</fullName>
    </recommendedName>
</protein>
<reference evidence="4" key="1">
    <citation type="journal article" date="2023" name="Mol. Phylogenet. Evol.">
        <title>Genome-scale phylogeny and comparative genomics of the fungal order Sordariales.</title>
        <authorList>
            <person name="Hensen N."/>
            <person name="Bonometti L."/>
            <person name="Westerberg I."/>
            <person name="Brannstrom I.O."/>
            <person name="Guillou S."/>
            <person name="Cros-Aarteil S."/>
            <person name="Calhoun S."/>
            <person name="Haridas S."/>
            <person name="Kuo A."/>
            <person name="Mondo S."/>
            <person name="Pangilinan J."/>
            <person name="Riley R."/>
            <person name="LaButti K."/>
            <person name="Andreopoulos B."/>
            <person name="Lipzen A."/>
            <person name="Chen C."/>
            <person name="Yan M."/>
            <person name="Daum C."/>
            <person name="Ng V."/>
            <person name="Clum A."/>
            <person name="Steindorff A."/>
            <person name="Ohm R.A."/>
            <person name="Martin F."/>
            <person name="Silar P."/>
            <person name="Natvig D.O."/>
            <person name="Lalanne C."/>
            <person name="Gautier V."/>
            <person name="Ament-Velasquez S.L."/>
            <person name="Kruys A."/>
            <person name="Hutchinson M.I."/>
            <person name="Powell A.J."/>
            <person name="Barry K."/>
            <person name="Miller A.N."/>
            <person name="Grigoriev I.V."/>
            <person name="Debuchy R."/>
            <person name="Gladieux P."/>
            <person name="Hiltunen Thoren M."/>
            <person name="Johannesson H."/>
        </authorList>
    </citation>
    <scope>NUCLEOTIDE SEQUENCE</scope>
    <source>
        <strain evidence="4">CBS 123565</strain>
    </source>
</reference>
<evidence type="ECO:0000259" key="3">
    <source>
        <dbReference type="PROSITE" id="PS50157"/>
    </source>
</evidence>
<dbReference type="GO" id="GO:0008270">
    <property type="term" value="F:zinc ion binding"/>
    <property type="evidence" value="ECO:0007669"/>
    <property type="project" value="UniProtKB-KW"/>
</dbReference>
<feature type="compositionally biased region" description="Pro residues" evidence="2">
    <location>
        <begin position="81"/>
        <end position="97"/>
    </location>
</feature>
<keyword evidence="1" id="KW-0479">Metal-binding</keyword>
<dbReference type="InterPro" id="IPR013087">
    <property type="entry name" value="Znf_C2H2_type"/>
</dbReference>
<keyword evidence="1" id="KW-0862">Zinc</keyword>
<keyword evidence="5" id="KW-1185">Reference proteome</keyword>
<dbReference type="EMBL" id="MU853407">
    <property type="protein sequence ID" value="KAK4135072.1"/>
    <property type="molecule type" value="Genomic_DNA"/>
</dbReference>
<dbReference type="PROSITE" id="PS50157">
    <property type="entry name" value="ZINC_FINGER_C2H2_2"/>
    <property type="match status" value="1"/>
</dbReference>
<feature type="compositionally biased region" description="Polar residues" evidence="2">
    <location>
        <begin position="143"/>
        <end position="152"/>
    </location>
</feature>
<evidence type="ECO:0000256" key="2">
    <source>
        <dbReference type="SAM" id="MobiDB-lite"/>
    </source>
</evidence>
<dbReference type="Proteomes" id="UP001304895">
    <property type="component" value="Unassembled WGS sequence"/>
</dbReference>
<comment type="caution">
    <text evidence="4">The sequence shown here is derived from an EMBL/GenBank/DDBJ whole genome shotgun (WGS) entry which is preliminary data.</text>
</comment>
<evidence type="ECO:0000313" key="5">
    <source>
        <dbReference type="Proteomes" id="UP001304895"/>
    </source>
</evidence>
<gene>
    <name evidence="4" type="ORF">BT67DRAFT_290742</name>
</gene>